<dbReference type="Gene3D" id="3.40.50.2000">
    <property type="entry name" value="Glycogen Phosphorylase B"/>
    <property type="match status" value="2"/>
</dbReference>
<dbReference type="PANTHER" id="PTHR12526">
    <property type="entry name" value="GLYCOSYLTRANSFERASE"/>
    <property type="match status" value="1"/>
</dbReference>
<sequence>MNYKILHISPHLGGGVGKVLLNYLKNTKSNNEYSHNIFCLDFINDNAKNILDTEMIPYKEEISKNIKLLIDTIEFSDIVVIHWWNHPLLFELLVKYKLPSCRLIFWSHVSGKQVPQIFSHKLFDYADKFIFTTPISFLTKEAETYKNQEKLSSIWATAGIDYVENIEKKEHKEFNIGYIGTLDFSKMYSNFIELCSKINIPNVKFIVCGEGCDKNKLIQQTKDLKIEDKFIFTGFVDDITPYLEIIDIFAYPLNQNHYGTCDQVLVEAMGVGIPCIVFENDMERYMIHNSYNGFVVKNEKEYVSSIENLYQNNVYKRILEKNAKESTKQKYNIQYLEKEWNETFSNILNFPKTKKQWFGKFSGKKVQGFEIFLESIGNYSEIFETNNSTTIQNLLKEPNWSSNTKGTPKHYKRFFNDTTLEKWSN</sequence>
<keyword evidence="2" id="KW-0808">Transferase</keyword>
<evidence type="ECO:0000313" key="2">
    <source>
        <dbReference type="EMBL" id="PRN00878.1"/>
    </source>
</evidence>
<dbReference type="InterPro" id="IPR001296">
    <property type="entry name" value="Glyco_trans_1"/>
</dbReference>
<dbReference type="AlphaFoldDB" id="A0A2S9TPW3"/>
<dbReference type="Proteomes" id="UP000238811">
    <property type="component" value="Unassembled WGS sequence"/>
</dbReference>
<reference evidence="2 3" key="1">
    <citation type="submission" date="2017-09" db="EMBL/GenBank/DDBJ databases">
        <title>Reassesment of A. cryaerophilus.</title>
        <authorList>
            <person name="Perez-Cataluna A."/>
            <person name="Collado L."/>
            <person name="Salgado O."/>
            <person name="Lefinanco V."/>
            <person name="Figueras M.J."/>
        </authorList>
    </citation>
    <scope>NUCLEOTIDE SEQUENCE [LARGE SCALE GENOMIC DNA]</scope>
    <source>
        <strain evidence="2 3">LMG 10229</strain>
    </source>
</reference>
<name>A0A2S9TPW3_9BACT</name>
<proteinExistence type="predicted"/>
<dbReference type="Pfam" id="PF00534">
    <property type="entry name" value="Glycos_transf_1"/>
    <property type="match status" value="1"/>
</dbReference>
<dbReference type="GO" id="GO:0016757">
    <property type="term" value="F:glycosyltransferase activity"/>
    <property type="evidence" value="ECO:0007669"/>
    <property type="project" value="InterPro"/>
</dbReference>
<dbReference type="SUPFAM" id="SSF53756">
    <property type="entry name" value="UDP-Glycosyltransferase/glycogen phosphorylase"/>
    <property type="match status" value="1"/>
</dbReference>
<feature type="domain" description="Glycosyl transferase family 1" evidence="1">
    <location>
        <begin position="166"/>
        <end position="325"/>
    </location>
</feature>
<protein>
    <submittedName>
        <fullName evidence="2">Glycosyl transferase, group 1-like protein</fullName>
    </submittedName>
</protein>
<evidence type="ECO:0000259" key="1">
    <source>
        <dbReference type="Pfam" id="PF00534"/>
    </source>
</evidence>
<organism evidence="2 3">
    <name type="scientific">Aliarcobacter cryaerophilus</name>
    <dbReference type="NCBI Taxonomy" id="28198"/>
    <lineage>
        <taxon>Bacteria</taxon>
        <taxon>Pseudomonadati</taxon>
        <taxon>Campylobacterota</taxon>
        <taxon>Epsilonproteobacteria</taxon>
        <taxon>Campylobacterales</taxon>
        <taxon>Arcobacteraceae</taxon>
        <taxon>Aliarcobacter</taxon>
    </lineage>
</organism>
<gene>
    <name evidence="2" type="ORF">CJ668_04595</name>
</gene>
<accession>A0A2S9TPW3</accession>
<comment type="caution">
    <text evidence="2">The sequence shown here is derived from an EMBL/GenBank/DDBJ whole genome shotgun (WGS) entry which is preliminary data.</text>
</comment>
<dbReference type="PANTHER" id="PTHR12526:SF630">
    <property type="entry name" value="GLYCOSYLTRANSFERASE"/>
    <property type="match status" value="1"/>
</dbReference>
<dbReference type="EMBL" id="NXGD01000004">
    <property type="protein sequence ID" value="PRN00878.1"/>
    <property type="molecule type" value="Genomic_DNA"/>
</dbReference>
<evidence type="ECO:0000313" key="3">
    <source>
        <dbReference type="Proteomes" id="UP000238811"/>
    </source>
</evidence>